<sequence length="400" mass="45722">MVRQVAFRASEEEDGDEMLPPPESRRPVNPYLRVHWRPSINALLASWNVLRRLPAISPGHEEPTQITSSGYLLFPDELHHMVGEYLDPADRRCLVQTCTELRNAELRNASRISEKSMFGRPLDPISSHKLRRRLDRDDFPMLCSLELTDHPDENMLACNFCLSLHHRRRFSRDQRNALPWEGDCLASTPKHLICGKYHASAYELRAILDGLISPETNLAAPSVQIHHTPQQERDAAFLTESPGTAFSSLVEPAVQPEDLSPGSTAFELSPEGLVFTHRFSSHNYMFERRRAQHRKHLSTPICAHHTYSSAKEKLDLDWTRQEPVIAVANCDKEGCRTWWEWKDDPKENSDEDEAEAVDDGEVYDCLTVKRHAGWVEQAYLPSLDEGTWGGLAKETVEKRE</sequence>
<dbReference type="RefSeq" id="XP_064659378.1">
    <property type="nucleotide sequence ID" value="XM_064802017.1"/>
</dbReference>
<dbReference type="AlphaFoldDB" id="A0AAV9PD75"/>
<comment type="caution">
    <text evidence="2">The sequence shown here is derived from an EMBL/GenBank/DDBJ whole genome shotgun (WGS) entry which is preliminary data.</text>
</comment>
<dbReference type="Proteomes" id="UP001337655">
    <property type="component" value="Unassembled WGS sequence"/>
</dbReference>
<evidence type="ECO:0000313" key="2">
    <source>
        <dbReference type="EMBL" id="KAK5170180.1"/>
    </source>
</evidence>
<protein>
    <recommendedName>
        <fullName evidence="4">F-box domain-containing protein</fullName>
    </recommendedName>
</protein>
<organism evidence="2 3">
    <name type="scientific">Saxophila tyrrhenica</name>
    <dbReference type="NCBI Taxonomy" id="1690608"/>
    <lineage>
        <taxon>Eukaryota</taxon>
        <taxon>Fungi</taxon>
        <taxon>Dikarya</taxon>
        <taxon>Ascomycota</taxon>
        <taxon>Pezizomycotina</taxon>
        <taxon>Dothideomycetes</taxon>
        <taxon>Dothideomycetidae</taxon>
        <taxon>Mycosphaerellales</taxon>
        <taxon>Extremaceae</taxon>
        <taxon>Saxophila</taxon>
    </lineage>
</organism>
<evidence type="ECO:0000313" key="3">
    <source>
        <dbReference type="Proteomes" id="UP001337655"/>
    </source>
</evidence>
<name>A0AAV9PD75_9PEZI</name>
<evidence type="ECO:0000256" key="1">
    <source>
        <dbReference type="SAM" id="MobiDB-lite"/>
    </source>
</evidence>
<reference evidence="2 3" key="1">
    <citation type="submission" date="2023-08" db="EMBL/GenBank/DDBJ databases">
        <title>Black Yeasts Isolated from many extreme environments.</title>
        <authorList>
            <person name="Coleine C."/>
            <person name="Stajich J.E."/>
            <person name="Selbmann L."/>
        </authorList>
    </citation>
    <scope>NUCLEOTIDE SEQUENCE [LARGE SCALE GENOMIC DNA]</scope>
    <source>
        <strain evidence="2 3">CCFEE 5935</strain>
    </source>
</reference>
<accession>A0AAV9PD75</accession>
<evidence type="ECO:0008006" key="4">
    <source>
        <dbReference type="Google" id="ProtNLM"/>
    </source>
</evidence>
<proteinExistence type="predicted"/>
<dbReference type="GeneID" id="89926110"/>
<feature type="region of interest" description="Disordered" evidence="1">
    <location>
        <begin position="1"/>
        <end position="24"/>
    </location>
</feature>
<dbReference type="EMBL" id="JAVRRT010000007">
    <property type="protein sequence ID" value="KAK5170180.1"/>
    <property type="molecule type" value="Genomic_DNA"/>
</dbReference>
<gene>
    <name evidence="2" type="ORF">LTR77_004765</name>
</gene>
<keyword evidence="3" id="KW-1185">Reference proteome</keyword>